<dbReference type="InterPro" id="IPR014036">
    <property type="entry name" value="DeoR-like_C"/>
</dbReference>
<accession>A0A1M6DUZ5</accession>
<sequence>MLTEERYAAILKILAEKKAVTVLELTKALQTSESTVRRDLTALHRSGRLYKVYGGATTIDNNYSSSEEDMQTKWDLYPEEKVAIGRKAAELITGEDFVYIDAGSTTLHLIDFLTDNGATFVTNGMQHAVRLLAKGFKVFIIGGAVKAVTEAVVGTEALKSLENYNFTKGFFGTNGISPKSGFSTPDADEGAVKSEAMARCKSAFVLADSSKFNKISPITFAGISSATIITGRLEDKKYRDYTTVLEGE</sequence>
<dbReference type="Pfam" id="PF00455">
    <property type="entry name" value="DeoRC"/>
    <property type="match status" value="1"/>
</dbReference>
<keyword evidence="1" id="KW-0805">Transcription regulation</keyword>
<dbReference type="Gene3D" id="1.10.10.10">
    <property type="entry name" value="Winged helix-like DNA-binding domain superfamily/Winged helix DNA-binding domain"/>
    <property type="match status" value="1"/>
</dbReference>
<evidence type="ECO:0000313" key="6">
    <source>
        <dbReference type="Proteomes" id="UP000191240"/>
    </source>
</evidence>
<reference evidence="5 6" key="1">
    <citation type="submission" date="2016-11" db="EMBL/GenBank/DDBJ databases">
        <authorList>
            <person name="Jaros S."/>
            <person name="Januszkiewicz K."/>
            <person name="Wedrychowicz H."/>
        </authorList>
    </citation>
    <scope>NUCLEOTIDE SEQUENCE [LARGE SCALE GENOMIC DNA]</scope>
    <source>
        <strain evidence="5 6">DSM 3074</strain>
    </source>
</reference>
<evidence type="ECO:0000256" key="2">
    <source>
        <dbReference type="ARBA" id="ARBA00023125"/>
    </source>
</evidence>
<dbReference type="RefSeq" id="WP_080325874.1">
    <property type="nucleotide sequence ID" value="NZ_FQYW01000012.1"/>
</dbReference>
<organism evidence="5 6">
    <name type="scientific">Anaerovibrio lipolyticus DSM 3074</name>
    <dbReference type="NCBI Taxonomy" id="1120997"/>
    <lineage>
        <taxon>Bacteria</taxon>
        <taxon>Bacillati</taxon>
        <taxon>Bacillota</taxon>
        <taxon>Negativicutes</taxon>
        <taxon>Selenomonadales</taxon>
        <taxon>Selenomonadaceae</taxon>
        <taxon>Anaerovibrio</taxon>
    </lineage>
</organism>
<dbReference type="AlphaFoldDB" id="A0A1M6DUZ5"/>
<dbReference type="OrthoDB" id="9797223at2"/>
<keyword evidence="3" id="KW-0804">Transcription</keyword>
<dbReference type="PANTHER" id="PTHR30363">
    <property type="entry name" value="HTH-TYPE TRANSCRIPTIONAL REGULATOR SRLR-RELATED"/>
    <property type="match status" value="1"/>
</dbReference>
<dbReference type="InterPro" id="IPR001034">
    <property type="entry name" value="DeoR_HTH"/>
</dbReference>
<dbReference type="EMBL" id="FQYW01000012">
    <property type="protein sequence ID" value="SHI76995.1"/>
    <property type="molecule type" value="Genomic_DNA"/>
</dbReference>
<evidence type="ECO:0000256" key="1">
    <source>
        <dbReference type="ARBA" id="ARBA00023015"/>
    </source>
</evidence>
<dbReference type="GO" id="GO:0003677">
    <property type="term" value="F:DNA binding"/>
    <property type="evidence" value="ECO:0007669"/>
    <property type="project" value="UniProtKB-KW"/>
</dbReference>
<dbReference type="InterPro" id="IPR018356">
    <property type="entry name" value="Tscrpt_reg_HTH_DeoR_CS"/>
</dbReference>
<gene>
    <name evidence="5" type="ORF">SAMN02745671_01631</name>
</gene>
<dbReference type="InterPro" id="IPR037171">
    <property type="entry name" value="NagB/RpiA_transferase-like"/>
</dbReference>
<dbReference type="SMART" id="SM00420">
    <property type="entry name" value="HTH_DEOR"/>
    <property type="match status" value="1"/>
</dbReference>
<dbReference type="InterPro" id="IPR036388">
    <property type="entry name" value="WH-like_DNA-bd_sf"/>
</dbReference>
<dbReference type="PANTHER" id="PTHR30363:SF56">
    <property type="entry name" value="TRANSCRIPTIONAL REGULATOR, DEOR FAMILY"/>
    <property type="match status" value="1"/>
</dbReference>
<protein>
    <submittedName>
        <fullName evidence="5">Transcriptional regulator, DeoR family</fullName>
    </submittedName>
</protein>
<dbReference type="SUPFAM" id="SSF46785">
    <property type="entry name" value="Winged helix' DNA-binding domain"/>
    <property type="match status" value="1"/>
</dbReference>
<evidence type="ECO:0000259" key="4">
    <source>
        <dbReference type="PROSITE" id="PS51000"/>
    </source>
</evidence>
<dbReference type="PROSITE" id="PS51000">
    <property type="entry name" value="HTH_DEOR_2"/>
    <property type="match status" value="1"/>
</dbReference>
<dbReference type="InterPro" id="IPR050313">
    <property type="entry name" value="Carb_Metab_HTH_regulators"/>
</dbReference>
<dbReference type="Pfam" id="PF08220">
    <property type="entry name" value="HTH_DeoR"/>
    <property type="match status" value="1"/>
</dbReference>
<proteinExistence type="predicted"/>
<evidence type="ECO:0000256" key="3">
    <source>
        <dbReference type="ARBA" id="ARBA00023163"/>
    </source>
</evidence>
<evidence type="ECO:0000313" key="5">
    <source>
        <dbReference type="EMBL" id="SHI76995.1"/>
    </source>
</evidence>
<keyword evidence="2" id="KW-0238">DNA-binding</keyword>
<feature type="domain" description="HTH deoR-type" evidence="4">
    <location>
        <begin position="3"/>
        <end position="58"/>
    </location>
</feature>
<dbReference type="Gene3D" id="3.40.50.1360">
    <property type="match status" value="1"/>
</dbReference>
<dbReference type="InterPro" id="IPR036390">
    <property type="entry name" value="WH_DNA-bd_sf"/>
</dbReference>
<dbReference type="SMART" id="SM01134">
    <property type="entry name" value="DeoRC"/>
    <property type="match status" value="1"/>
</dbReference>
<dbReference type="Proteomes" id="UP000191240">
    <property type="component" value="Unassembled WGS sequence"/>
</dbReference>
<dbReference type="GO" id="GO:0003700">
    <property type="term" value="F:DNA-binding transcription factor activity"/>
    <property type="evidence" value="ECO:0007669"/>
    <property type="project" value="InterPro"/>
</dbReference>
<dbReference type="SUPFAM" id="SSF100950">
    <property type="entry name" value="NagB/RpiA/CoA transferase-like"/>
    <property type="match status" value="1"/>
</dbReference>
<dbReference type="PRINTS" id="PR00037">
    <property type="entry name" value="HTHLACR"/>
</dbReference>
<dbReference type="PROSITE" id="PS00894">
    <property type="entry name" value="HTH_DEOR_1"/>
    <property type="match status" value="1"/>
</dbReference>
<name>A0A1M6DUZ5_9FIRM</name>